<protein>
    <recommendedName>
        <fullName evidence="6">nicotinamidase</fullName>
        <ecNumber evidence="6">3.5.1.19</ecNumber>
    </recommendedName>
    <alternativeName>
        <fullName evidence="7">Nicotinamide deamidase</fullName>
    </alternativeName>
</protein>
<dbReference type="GO" id="GO:0008936">
    <property type="term" value="F:nicotinamidase activity"/>
    <property type="evidence" value="ECO:0007669"/>
    <property type="project" value="UniProtKB-EC"/>
</dbReference>
<dbReference type="EMBL" id="CAJOBC010000155">
    <property type="protein sequence ID" value="CAF3546522.1"/>
    <property type="molecule type" value="Genomic_DNA"/>
</dbReference>
<evidence type="ECO:0000256" key="5">
    <source>
        <dbReference type="ARBA" id="ARBA00037900"/>
    </source>
</evidence>
<evidence type="ECO:0000313" key="10">
    <source>
        <dbReference type="EMBL" id="CAF3546522.1"/>
    </source>
</evidence>
<reference evidence="9" key="1">
    <citation type="submission" date="2021-02" db="EMBL/GenBank/DDBJ databases">
        <authorList>
            <person name="Nowell W R."/>
        </authorList>
    </citation>
    <scope>NUCLEOTIDE SEQUENCE</scope>
</reference>
<dbReference type="PANTHER" id="PTHR11080:SF2">
    <property type="entry name" value="LD05707P"/>
    <property type="match status" value="1"/>
</dbReference>
<proteinExistence type="inferred from homology"/>
<dbReference type="Pfam" id="PF00857">
    <property type="entry name" value="Isochorismatase"/>
    <property type="match status" value="1"/>
</dbReference>
<dbReference type="Gene3D" id="3.40.50.850">
    <property type="entry name" value="Isochorismatase-like"/>
    <property type="match status" value="1"/>
</dbReference>
<evidence type="ECO:0000256" key="1">
    <source>
        <dbReference type="ARBA" id="ARBA00006336"/>
    </source>
</evidence>
<gene>
    <name evidence="9" type="ORF">GPM918_LOCUS1612</name>
    <name evidence="10" type="ORF">SRO942_LOCUS1612</name>
</gene>
<comment type="similarity">
    <text evidence="1">Belongs to the isochorismatase family.</text>
</comment>
<keyword evidence="4" id="KW-0378">Hydrolase</keyword>
<dbReference type="OrthoDB" id="167809at2759"/>
<dbReference type="GO" id="GO:0046872">
    <property type="term" value="F:metal ion binding"/>
    <property type="evidence" value="ECO:0007669"/>
    <property type="project" value="UniProtKB-KW"/>
</dbReference>
<dbReference type="InterPro" id="IPR052347">
    <property type="entry name" value="Isochorismatase_Nicotinamidase"/>
</dbReference>
<dbReference type="Proteomes" id="UP000663829">
    <property type="component" value="Unassembled WGS sequence"/>
</dbReference>
<comment type="caution">
    <text evidence="9">The sequence shown here is derived from an EMBL/GenBank/DDBJ whole genome shotgun (WGS) entry which is preliminary data.</text>
</comment>
<name>A0A813QCS6_9BILA</name>
<sequence>MNFFGLMFQSIHYKTRSLLSSLKLNTMSKHSKTRVNSLLIVDVQNDFITGTLSLRNCPSKHCGEDVIPTINHLLATIKFDVIVYTQDWHPRTHISFYECINLRKHLIADGSKIDASNAKLYDYIKFADVEQILWPAHCIQNTTGAELHKDLHIIDNKTPSNHINKNTPVIRLHKGTDPDIDSYSAFWDNQKISKTTLDSQLKKLNVTDIYIAGIATDVCVYSTALHAAELNYCTYVIEDACRGVDENAITEKLKDLEEHNCQIIKSNKVKAVIEGTQDQREYKQ</sequence>
<dbReference type="EMBL" id="CAJNOQ010000155">
    <property type="protein sequence ID" value="CAF0765248.1"/>
    <property type="molecule type" value="Genomic_DNA"/>
</dbReference>
<dbReference type="AlphaFoldDB" id="A0A813QCS6"/>
<dbReference type="PANTHER" id="PTHR11080">
    <property type="entry name" value="PYRAZINAMIDASE/NICOTINAMIDASE"/>
    <property type="match status" value="1"/>
</dbReference>
<keyword evidence="3" id="KW-0479">Metal-binding</keyword>
<evidence type="ECO:0000256" key="7">
    <source>
        <dbReference type="ARBA" id="ARBA00043224"/>
    </source>
</evidence>
<dbReference type="InterPro" id="IPR036380">
    <property type="entry name" value="Isochorismatase-like_sf"/>
</dbReference>
<evidence type="ECO:0000256" key="6">
    <source>
        <dbReference type="ARBA" id="ARBA00039017"/>
    </source>
</evidence>
<comment type="pathway">
    <text evidence="5">Cofactor biosynthesis; nicotinate biosynthesis; nicotinate from nicotinamide: step 1/1.</text>
</comment>
<keyword evidence="2" id="KW-0662">Pyridine nucleotide biosynthesis</keyword>
<dbReference type="EC" id="3.5.1.19" evidence="6"/>
<evidence type="ECO:0000256" key="3">
    <source>
        <dbReference type="ARBA" id="ARBA00022723"/>
    </source>
</evidence>
<dbReference type="InterPro" id="IPR000868">
    <property type="entry name" value="Isochorismatase-like_dom"/>
</dbReference>
<dbReference type="GO" id="GO:0019363">
    <property type="term" value="P:pyridine nucleotide biosynthetic process"/>
    <property type="evidence" value="ECO:0007669"/>
    <property type="project" value="UniProtKB-KW"/>
</dbReference>
<evidence type="ECO:0000259" key="8">
    <source>
        <dbReference type="Pfam" id="PF00857"/>
    </source>
</evidence>
<evidence type="ECO:0000256" key="2">
    <source>
        <dbReference type="ARBA" id="ARBA00022642"/>
    </source>
</evidence>
<feature type="domain" description="Isochorismatase-like" evidence="8">
    <location>
        <begin position="38"/>
        <end position="265"/>
    </location>
</feature>
<evidence type="ECO:0000313" key="11">
    <source>
        <dbReference type="Proteomes" id="UP000663829"/>
    </source>
</evidence>
<organism evidence="9 11">
    <name type="scientific">Didymodactylos carnosus</name>
    <dbReference type="NCBI Taxonomy" id="1234261"/>
    <lineage>
        <taxon>Eukaryota</taxon>
        <taxon>Metazoa</taxon>
        <taxon>Spiralia</taxon>
        <taxon>Gnathifera</taxon>
        <taxon>Rotifera</taxon>
        <taxon>Eurotatoria</taxon>
        <taxon>Bdelloidea</taxon>
        <taxon>Philodinida</taxon>
        <taxon>Philodinidae</taxon>
        <taxon>Didymodactylos</taxon>
    </lineage>
</organism>
<dbReference type="Proteomes" id="UP000681722">
    <property type="component" value="Unassembled WGS sequence"/>
</dbReference>
<accession>A0A813QCS6</accession>
<evidence type="ECO:0000256" key="4">
    <source>
        <dbReference type="ARBA" id="ARBA00022801"/>
    </source>
</evidence>
<keyword evidence="11" id="KW-1185">Reference proteome</keyword>
<evidence type="ECO:0000313" key="9">
    <source>
        <dbReference type="EMBL" id="CAF0765248.1"/>
    </source>
</evidence>
<dbReference type="SUPFAM" id="SSF52499">
    <property type="entry name" value="Isochorismatase-like hydrolases"/>
    <property type="match status" value="1"/>
</dbReference>
<dbReference type="CDD" id="cd01011">
    <property type="entry name" value="nicotinamidase"/>
    <property type="match status" value="1"/>
</dbReference>